<dbReference type="Gene3D" id="1.20.140.160">
    <property type="match status" value="1"/>
</dbReference>
<dbReference type="SUPFAM" id="SSF88946">
    <property type="entry name" value="Sigma2 domain of RNA polymerase sigma factors"/>
    <property type="match status" value="1"/>
</dbReference>
<organism evidence="7 8">
    <name type="scientific">Brooklawnia propionicigenes</name>
    <dbReference type="NCBI Taxonomy" id="3041175"/>
    <lineage>
        <taxon>Bacteria</taxon>
        <taxon>Bacillati</taxon>
        <taxon>Actinomycetota</taxon>
        <taxon>Actinomycetes</taxon>
        <taxon>Propionibacteriales</taxon>
        <taxon>Propionibacteriaceae</taxon>
        <taxon>Brooklawnia</taxon>
    </lineage>
</organism>
<name>A0AAN0MEG0_9ACTN</name>
<dbReference type="EMBL" id="AP028056">
    <property type="protein sequence ID" value="BEH00972.1"/>
    <property type="molecule type" value="Genomic_DNA"/>
</dbReference>
<dbReference type="PRINTS" id="PR00046">
    <property type="entry name" value="SIGMA70FCT"/>
</dbReference>
<keyword evidence="1" id="KW-0805">Transcription regulation</keyword>
<feature type="domain" description="RNA polymerase sigma-70 region 2" evidence="5">
    <location>
        <begin position="62"/>
        <end position="124"/>
    </location>
</feature>
<accession>A0AAN0MEG0</accession>
<dbReference type="Proteomes" id="UP001431656">
    <property type="component" value="Chromosome"/>
</dbReference>
<dbReference type="InterPro" id="IPR014284">
    <property type="entry name" value="RNA_pol_sigma-70_dom"/>
</dbReference>
<dbReference type="GO" id="GO:0006352">
    <property type="term" value="P:DNA-templated transcription initiation"/>
    <property type="evidence" value="ECO:0007669"/>
    <property type="project" value="InterPro"/>
</dbReference>
<dbReference type="InterPro" id="IPR007630">
    <property type="entry name" value="RNA_pol_sigma70_r4"/>
</dbReference>
<evidence type="ECO:0000256" key="3">
    <source>
        <dbReference type="ARBA" id="ARBA00023125"/>
    </source>
</evidence>
<gene>
    <name evidence="7" type="ORF">brsh051_02530</name>
</gene>
<dbReference type="Pfam" id="PF04545">
    <property type="entry name" value="Sigma70_r4"/>
    <property type="match status" value="1"/>
</dbReference>
<dbReference type="PANTHER" id="PTHR30603">
    <property type="entry name" value="RNA POLYMERASE SIGMA FACTOR RPO"/>
    <property type="match status" value="1"/>
</dbReference>
<dbReference type="NCBIfam" id="TIGR02937">
    <property type="entry name" value="sigma70-ECF"/>
    <property type="match status" value="1"/>
</dbReference>
<dbReference type="KEGG" id="broo:brsh051_02530"/>
<keyword evidence="4" id="KW-0804">Transcription</keyword>
<evidence type="ECO:0000313" key="7">
    <source>
        <dbReference type="EMBL" id="BEH00972.1"/>
    </source>
</evidence>
<dbReference type="GO" id="GO:0016987">
    <property type="term" value="F:sigma factor activity"/>
    <property type="evidence" value="ECO:0007669"/>
    <property type="project" value="UniProtKB-KW"/>
</dbReference>
<feature type="domain" description="RNA polymerase sigma-70 region 4" evidence="6">
    <location>
        <begin position="217"/>
        <end position="267"/>
    </location>
</feature>
<dbReference type="AlphaFoldDB" id="A0AAN0MEG0"/>
<dbReference type="GO" id="GO:0003677">
    <property type="term" value="F:DNA binding"/>
    <property type="evidence" value="ECO:0007669"/>
    <property type="project" value="UniProtKB-KW"/>
</dbReference>
<evidence type="ECO:0000256" key="4">
    <source>
        <dbReference type="ARBA" id="ARBA00023163"/>
    </source>
</evidence>
<dbReference type="InterPro" id="IPR013324">
    <property type="entry name" value="RNA_pol_sigma_r3/r4-like"/>
</dbReference>
<sequence>MFFDIVDTALLTAADEIRLAVAIEAGVTAERALMDGSLCCDVAAADLELIAELGRAARDEFFMGNLRMVANLALTWADRAGVSAEELFQEGCVGLGRAIQRWDWRRGYRFSSLAWPMVEAEISHAAMRRCGAIEASVFRLRSAFELRRAREQLETLLGHEVTVTELAGYLGRDVRTVAATVELSAPDRLSDDLMALLPDPAGECPPDELHAEVLRGLDELPPQEAALLRCSFGIGQPAMTRAATADRLGLSVSTTRRLELKALSRLRRLLLSAEAA</sequence>
<dbReference type="SUPFAM" id="SSF88659">
    <property type="entry name" value="Sigma3 and sigma4 domains of RNA polymerase sigma factors"/>
    <property type="match status" value="1"/>
</dbReference>
<dbReference type="PANTHER" id="PTHR30603:SF17">
    <property type="entry name" value="RNA POLYMERASE SIGMA-G FACTOR"/>
    <property type="match status" value="1"/>
</dbReference>
<dbReference type="InterPro" id="IPR000943">
    <property type="entry name" value="RNA_pol_sigma70"/>
</dbReference>
<evidence type="ECO:0000259" key="5">
    <source>
        <dbReference type="Pfam" id="PF04542"/>
    </source>
</evidence>
<evidence type="ECO:0000259" key="6">
    <source>
        <dbReference type="Pfam" id="PF04545"/>
    </source>
</evidence>
<dbReference type="InterPro" id="IPR007627">
    <property type="entry name" value="RNA_pol_sigma70_r2"/>
</dbReference>
<dbReference type="Pfam" id="PF04542">
    <property type="entry name" value="Sigma70_r2"/>
    <property type="match status" value="1"/>
</dbReference>
<keyword evidence="8" id="KW-1185">Reference proteome</keyword>
<protein>
    <submittedName>
        <fullName evidence="7">Uncharacterized protein</fullName>
    </submittedName>
</protein>
<keyword evidence="2" id="KW-0731">Sigma factor</keyword>
<evidence type="ECO:0000256" key="1">
    <source>
        <dbReference type="ARBA" id="ARBA00023015"/>
    </source>
</evidence>
<dbReference type="RefSeq" id="WP_286266815.1">
    <property type="nucleotide sequence ID" value="NZ_AP028056.1"/>
</dbReference>
<evidence type="ECO:0000313" key="8">
    <source>
        <dbReference type="Proteomes" id="UP001431656"/>
    </source>
</evidence>
<dbReference type="Gene3D" id="1.20.120.1810">
    <property type="match status" value="1"/>
</dbReference>
<reference evidence="7" key="1">
    <citation type="journal article" date="2024" name="Int. J. Syst. Evol. Microbiol.">
        <title>Brooklawnia propionicigenes sp. nov., a facultatively anaerobic, propionate-producing bacterium isolated from a methanogenic reactor treating waste from cattle farms.</title>
        <authorList>
            <person name="Akita Y."/>
            <person name="Ueki A."/>
            <person name="Tonouchi A."/>
            <person name="Sugawara Y."/>
            <person name="Honma S."/>
            <person name="Kaku N."/>
            <person name="Ueki K."/>
        </authorList>
    </citation>
    <scope>NUCLEOTIDE SEQUENCE</scope>
    <source>
        <strain evidence="7">SH051</strain>
    </source>
</reference>
<proteinExistence type="predicted"/>
<dbReference type="InterPro" id="IPR013325">
    <property type="entry name" value="RNA_pol_sigma_r2"/>
</dbReference>
<keyword evidence="3" id="KW-0238">DNA-binding</keyword>
<evidence type="ECO:0000256" key="2">
    <source>
        <dbReference type="ARBA" id="ARBA00023082"/>
    </source>
</evidence>
<dbReference type="InterPro" id="IPR050239">
    <property type="entry name" value="Sigma-70_RNA_pol_init_factors"/>
</dbReference>